<feature type="binding site" evidence="8">
    <location>
        <position position="115"/>
    </location>
    <ligand>
        <name>NAD(+)</name>
        <dbReference type="ChEBI" id="CHEBI:57540"/>
    </ligand>
</feature>
<dbReference type="SUPFAM" id="SSF56327">
    <property type="entry name" value="LDH C-terminal domain-like"/>
    <property type="match status" value="1"/>
</dbReference>
<evidence type="ECO:0000259" key="11">
    <source>
        <dbReference type="Pfam" id="PF02866"/>
    </source>
</evidence>
<dbReference type="SUPFAM" id="SSF51735">
    <property type="entry name" value="NAD(P)-binding Rossmann-fold domains"/>
    <property type="match status" value="1"/>
</dbReference>
<dbReference type="InterPro" id="IPR015955">
    <property type="entry name" value="Lactate_DH/Glyco_Ohase_4_C"/>
</dbReference>
<dbReference type="InterPro" id="IPR001236">
    <property type="entry name" value="Lactate/malate_DH_N"/>
</dbReference>
<dbReference type="PANTHER" id="PTHR43128">
    <property type="entry name" value="L-2-HYDROXYCARBOXYLATE DEHYDROGENASE (NAD(P)(+))"/>
    <property type="match status" value="1"/>
</dbReference>
<dbReference type="UniPathway" id="UPA00554">
    <property type="reaction ID" value="UER00611"/>
</dbReference>
<dbReference type="AlphaFoldDB" id="A0A1D1VKQ3"/>
<dbReference type="OrthoDB" id="5405561at2759"/>
<proteinExistence type="inferred from homology"/>
<evidence type="ECO:0000256" key="1">
    <source>
        <dbReference type="ARBA" id="ARBA00004843"/>
    </source>
</evidence>
<reference evidence="12 13" key="1">
    <citation type="journal article" date="2016" name="Nat. Commun.">
        <title>Extremotolerant tardigrade genome and improved radiotolerance of human cultured cells by tardigrade-unique protein.</title>
        <authorList>
            <person name="Hashimoto T."/>
            <person name="Horikawa D.D."/>
            <person name="Saito Y."/>
            <person name="Kuwahara H."/>
            <person name="Kozuka-Hata H."/>
            <person name="Shin-I T."/>
            <person name="Minakuchi Y."/>
            <person name="Ohishi K."/>
            <person name="Motoyama A."/>
            <person name="Aizu T."/>
            <person name="Enomoto A."/>
            <person name="Kondo K."/>
            <person name="Tanaka S."/>
            <person name="Hara Y."/>
            <person name="Koshikawa S."/>
            <person name="Sagara H."/>
            <person name="Miura T."/>
            <person name="Yokobori S."/>
            <person name="Miyagawa K."/>
            <person name="Suzuki Y."/>
            <person name="Kubo T."/>
            <person name="Oyama M."/>
            <person name="Kohara Y."/>
            <person name="Fujiyama A."/>
            <person name="Arakawa K."/>
            <person name="Katayama T."/>
            <person name="Toyoda A."/>
            <person name="Kunieda T."/>
        </authorList>
    </citation>
    <scope>NUCLEOTIDE SEQUENCE [LARGE SCALE GENOMIC DNA]</scope>
    <source>
        <strain evidence="12 13">YOKOZUNA-1</strain>
    </source>
</reference>
<evidence type="ECO:0000256" key="8">
    <source>
        <dbReference type="PIRSR" id="PIRSR000102-3"/>
    </source>
</evidence>
<dbReference type="Gene3D" id="3.40.50.720">
    <property type="entry name" value="NAD(P)-binding Rossmann-like Domain"/>
    <property type="match status" value="1"/>
</dbReference>
<feature type="domain" description="Lactate/malate dehydrogenase N-terminal" evidence="10">
    <location>
        <begin position="23"/>
        <end position="162"/>
    </location>
</feature>
<evidence type="ECO:0000259" key="10">
    <source>
        <dbReference type="Pfam" id="PF00056"/>
    </source>
</evidence>
<keyword evidence="13" id="KW-1185">Reference proteome</keyword>
<feature type="binding site" evidence="8">
    <location>
        <position position="54"/>
    </location>
    <ligand>
        <name>NAD(+)</name>
        <dbReference type="ChEBI" id="CHEBI:57540"/>
    </ligand>
</feature>
<dbReference type="GO" id="GO:0006089">
    <property type="term" value="P:lactate metabolic process"/>
    <property type="evidence" value="ECO:0007669"/>
    <property type="project" value="TreeGrafter"/>
</dbReference>
<comment type="catalytic activity">
    <reaction evidence="6">
        <text>(S)-lactate + NAD(+) = pyruvate + NADH + H(+)</text>
        <dbReference type="Rhea" id="RHEA:23444"/>
        <dbReference type="ChEBI" id="CHEBI:15361"/>
        <dbReference type="ChEBI" id="CHEBI:15378"/>
        <dbReference type="ChEBI" id="CHEBI:16651"/>
        <dbReference type="ChEBI" id="CHEBI:57540"/>
        <dbReference type="ChEBI" id="CHEBI:57945"/>
        <dbReference type="EC" id="1.1.1.27"/>
    </reaction>
</comment>
<evidence type="ECO:0000256" key="5">
    <source>
        <dbReference type="ARBA" id="ARBA00023027"/>
    </source>
</evidence>
<dbReference type="GO" id="GO:0004459">
    <property type="term" value="F:L-lactate dehydrogenase (NAD+) activity"/>
    <property type="evidence" value="ECO:0007669"/>
    <property type="project" value="UniProtKB-EC"/>
</dbReference>
<dbReference type="PIRSF" id="PIRSF000102">
    <property type="entry name" value="Lac_mal_DH"/>
    <property type="match status" value="1"/>
</dbReference>
<comment type="caution">
    <text evidence="12">The sequence shown here is derived from an EMBL/GenBank/DDBJ whole genome shotgun (WGS) entry which is preliminary data.</text>
</comment>
<dbReference type="Pfam" id="PF02866">
    <property type="entry name" value="Ldh_1_C"/>
    <property type="match status" value="1"/>
</dbReference>
<name>A0A1D1VKQ3_RAMVA</name>
<evidence type="ECO:0000256" key="7">
    <source>
        <dbReference type="PIRSR" id="PIRSR000102-1"/>
    </source>
</evidence>
<feature type="active site" description="Proton acceptor" evidence="7">
    <location>
        <position position="195"/>
    </location>
</feature>
<comment type="pathway">
    <text evidence="1">Fermentation; pyruvate fermentation to lactate; (S)-lactate from pyruvate: step 1/1.</text>
</comment>
<evidence type="ECO:0000256" key="3">
    <source>
        <dbReference type="ARBA" id="ARBA00012967"/>
    </source>
</evidence>
<evidence type="ECO:0000256" key="4">
    <source>
        <dbReference type="ARBA" id="ARBA00023002"/>
    </source>
</evidence>
<dbReference type="InterPro" id="IPR022383">
    <property type="entry name" value="Lactate/malate_DH_C"/>
</dbReference>
<dbReference type="GO" id="GO:0005737">
    <property type="term" value="C:cytoplasm"/>
    <property type="evidence" value="ECO:0007669"/>
    <property type="project" value="InterPro"/>
</dbReference>
<comment type="similarity">
    <text evidence="2">Belongs to the LDH/MDH superfamily. LDH family.</text>
</comment>
<dbReference type="CDD" id="cd05293">
    <property type="entry name" value="LDH_1"/>
    <property type="match status" value="1"/>
</dbReference>
<dbReference type="PRINTS" id="PR00086">
    <property type="entry name" value="LLDHDRGNASE"/>
</dbReference>
<evidence type="ECO:0000313" key="13">
    <source>
        <dbReference type="Proteomes" id="UP000186922"/>
    </source>
</evidence>
<dbReference type="Gene3D" id="3.90.110.10">
    <property type="entry name" value="Lactate dehydrogenase/glycoside hydrolase, family 4, C-terminal"/>
    <property type="match status" value="1"/>
</dbReference>
<evidence type="ECO:0000256" key="6">
    <source>
        <dbReference type="ARBA" id="ARBA00049258"/>
    </source>
</evidence>
<dbReference type="EMBL" id="BDGG01000005">
    <property type="protein sequence ID" value="GAU99503.1"/>
    <property type="molecule type" value="Genomic_DNA"/>
</dbReference>
<feature type="domain" description="Lactate/malate dehydrogenase C-terminal" evidence="11">
    <location>
        <begin position="165"/>
        <end position="330"/>
    </location>
</feature>
<feature type="binding site" evidence="8">
    <location>
        <begin position="138"/>
        <end position="140"/>
    </location>
    <ligand>
        <name>NAD(+)</name>
        <dbReference type="ChEBI" id="CHEBI:57540"/>
    </ligand>
</feature>
<dbReference type="EC" id="1.1.1.27" evidence="3"/>
<protein>
    <recommendedName>
        <fullName evidence="3">L-lactate dehydrogenase</fullName>
        <ecNumber evidence="3">1.1.1.27</ecNumber>
    </recommendedName>
</protein>
<dbReference type="Proteomes" id="UP000186922">
    <property type="component" value="Unassembled WGS sequence"/>
</dbReference>
<accession>A0A1D1VKQ3</accession>
<evidence type="ECO:0000313" key="12">
    <source>
        <dbReference type="EMBL" id="GAU99503.1"/>
    </source>
</evidence>
<dbReference type="InterPro" id="IPR036291">
    <property type="entry name" value="NAD(P)-bd_dom_sf"/>
</dbReference>
<evidence type="ECO:0000256" key="9">
    <source>
        <dbReference type="RuleBase" id="RU003369"/>
    </source>
</evidence>
<evidence type="ECO:0000256" key="2">
    <source>
        <dbReference type="ARBA" id="ARBA00006054"/>
    </source>
</evidence>
<dbReference type="Pfam" id="PF00056">
    <property type="entry name" value="Ldh_1_N"/>
    <property type="match status" value="1"/>
</dbReference>
<dbReference type="NCBIfam" id="TIGR01771">
    <property type="entry name" value="L-LDH-NAD"/>
    <property type="match status" value="1"/>
</dbReference>
<feature type="binding site" evidence="8">
    <location>
        <begin position="29"/>
        <end position="34"/>
    </location>
    <ligand>
        <name>NAD(+)</name>
        <dbReference type="ChEBI" id="CHEBI:57540"/>
    </ligand>
</feature>
<dbReference type="InterPro" id="IPR001557">
    <property type="entry name" value="L-lactate/malate_DH"/>
</dbReference>
<sequence>MSTKTVKEQLFQMVKEVEDIALTKVTIVGVGQVGMACAYSMVNKRVVSELCLVDVDEKKLQGELMDLQHGMQFVGNIKLQAGTNYELTAGSKLCILTAGVRQREGEDRRSLLDRNVSIFKGIVPELVKYSPDTILLVVSNPVDVMAYITWKLSGLPSHRVFGSGTSLDSSRLRHQMSERLGIDPTSCHGYVIGEHGESSVVVWSGLNVSGVRLVDLNPKIGTEEDPERWVDVHKQVINGATDVIKLKGYTSWAIGLCVSELAACVLRNKKTVYPLSTMAKGVQGIEHEIFVSLPCTLSQNGVNAIINMKLTDSERSKLQKSADELHELFKTAKI</sequence>
<organism evidence="12 13">
    <name type="scientific">Ramazzottius varieornatus</name>
    <name type="common">Water bear</name>
    <name type="synonym">Tardigrade</name>
    <dbReference type="NCBI Taxonomy" id="947166"/>
    <lineage>
        <taxon>Eukaryota</taxon>
        <taxon>Metazoa</taxon>
        <taxon>Ecdysozoa</taxon>
        <taxon>Tardigrada</taxon>
        <taxon>Eutardigrada</taxon>
        <taxon>Parachela</taxon>
        <taxon>Hypsibioidea</taxon>
        <taxon>Ramazzottiidae</taxon>
        <taxon>Ramazzottius</taxon>
    </lineage>
</organism>
<dbReference type="PANTHER" id="PTHR43128:SF16">
    <property type="entry name" value="L-LACTATE DEHYDROGENASE"/>
    <property type="match status" value="1"/>
</dbReference>
<keyword evidence="4 9" id="KW-0560">Oxidoreductase</keyword>
<keyword evidence="5 8" id="KW-0520">NAD</keyword>
<dbReference type="FunFam" id="3.40.50.720:FF:000018">
    <property type="entry name" value="Malate dehydrogenase"/>
    <property type="match status" value="1"/>
</dbReference>
<dbReference type="InterPro" id="IPR011304">
    <property type="entry name" value="L-lactate_DH"/>
</dbReference>
<dbReference type="STRING" id="947166.A0A1D1VKQ3"/>
<gene>
    <name evidence="12" type="primary">RvY_10496-1</name>
    <name evidence="12" type="synonym">RvY_10496.1</name>
    <name evidence="12" type="ORF">RvY_10496</name>
</gene>